<dbReference type="SUPFAM" id="SSF48452">
    <property type="entry name" value="TPR-like"/>
    <property type="match status" value="2"/>
</dbReference>
<proteinExistence type="predicted"/>
<evidence type="ECO:0000313" key="6">
    <source>
        <dbReference type="Proteomes" id="UP001049518"/>
    </source>
</evidence>
<dbReference type="Pfam" id="PF00931">
    <property type="entry name" value="NB-ARC"/>
    <property type="match status" value="1"/>
</dbReference>
<dbReference type="Pfam" id="PF13374">
    <property type="entry name" value="TPR_10"/>
    <property type="match status" value="3"/>
</dbReference>
<dbReference type="InterPro" id="IPR027417">
    <property type="entry name" value="P-loop_NTPase"/>
</dbReference>
<dbReference type="SMART" id="SM00028">
    <property type="entry name" value="TPR"/>
    <property type="match status" value="7"/>
</dbReference>
<keyword evidence="6" id="KW-1185">Reference proteome</keyword>
<evidence type="ECO:0000256" key="1">
    <source>
        <dbReference type="ARBA" id="ARBA00022737"/>
    </source>
</evidence>
<keyword evidence="1" id="KW-0677">Repeat</keyword>
<organism evidence="5 6">
    <name type="scientific">Actinomadura graeca</name>
    <dbReference type="NCBI Taxonomy" id="2750812"/>
    <lineage>
        <taxon>Bacteria</taxon>
        <taxon>Bacillati</taxon>
        <taxon>Actinomycetota</taxon>
        <taxon>Actinomycetes</taxon>
        <taxon>Streptosporangiales</taxon>
        <taxon>Thermomonosporaceae</taxon>
        <taxon>Actinomadura</taxon>
    </lineage>
</organism>
<dbReference type="EMBL" id="CP059572">
    <property type="protein sequence ID" value="QXJ25970.1"/>
    <property type="molecule type" value="Genomic_DNA"/>
</dbReference>
<dbReference type="SUPFAM" id="SSF52540">
    <property type="entry name" value="P-loop containing nucleoside triphosphate hydrolases"/>
    <property type="match status" value="1"/>
</dbReference>
<evidence type="ECO:0000259" key="4">
    <source>
        <dbReference type="Pfam" id="PF00931"/>
    </source>
</evidence>
<evidence type="ECO:0000313" key="5">
    <source>
        <dbReference type="EMBL" id="QXJ25970.1"/>
    </source>
</evidence>
<protein>
    <submittedName>
        <fullName evidence="5">Tetratricopeptide repeat protein</fullName>
    </submittedName>
</protein>
<dbReference type="InterPro" id="IPR019734">
    <property type="entry name" value="TPR_rpt"/>
</dbReference>
<dbReference type="InterPro" id="IPR011990">
    <property type="entry name" value="TPR-like_helical_dom_sf"/>
</dbReference>
<gene>
    <name evidence="5" type="ORF">AGRA3207_007542</name>
</gene>
<dbReference type="PANTHER" id="PTHR45641:SF19">
    <property type="entry name" value="NEPHROCYSTIN-3"/>
    <property type="match status" value="1"/>
</dbReference>
<evidence type="ECO:0000256" key="2">
    <source>
        <dbReference type="ARBA" id="ARBA00022803"/>
    </source>
</evidence>
<dbReference type="Pfam" id="PF13424">
    <property type="entry name" value="TPR_12"/>
    <property type="match status" value="3"/>
</dbReference>
<feature type="domain" description="NB-ARC" evidence="4">
    <location>
        <begin position="74"/>
        <end position="230"/>
    </location>
</feature>
<feature type="region of interest" description="Disordered" evidence="3">
    <location>
        <begin position="1"/>
        <end position="31"/>
    </location>
</feature>
<feature type="compositionally biased region" description="Pro residues" evidence="3">
    <location>
        <begin position="1"/>
        <end position="14"/>
    </location>
</feature>
<dbReference type="Gene3D" id="1.25.40.10">
    <property type="entry name" value="Tetratricopeptide repeat domain"/>
    <property type="match status" value="3"/>
</dbReference>
<dbReference type="PRINTS" id="PR00381">
    <property type="entry name" value="KINESINLIGHT"/>
</dbReference>
<evidence type="ECO:0000256" key="3">
    <source>
        <dbReference type="SAM" id="MobiDB-lite"/>
    </source>
</evidence>
<feature type="compositionally biased region" description="Low complexity" evidence="3">
    <location>
        <begin position="15"/>
        <end position="30"/>
    </location>
</feature>
<dbReference type="Gene3D" id="3.40.50.300">
    <property type="entry name" value="P-loop containing nucleotide triphosphate hydrolases"/>
    <property type="match status" value="1"/>
</dbReference>
<dbReference type="PANTHER" id="PTHR45641">
    <property type="entry name" value="TETRATRICOPEPTIDE REPEAT PROTEIN (AFU_ORTHOLOGUE AFUA_6G03870)"/>
    <property type="match status" value="1"/>
</dbReference>
<keyword evidence="2" id="KW-0802">TPR repeat</keyword>
<name>A0ABX8R4K9_9ACTN</name>
<reference evidence="5" key="1">
    <citation type="submission" date="2020-07" db="EMBL/GenBank/DDBJ databases">
        <authorList>
            <person name="Tarantini F.S."/>
            <person name="Hong K.W."/>
            <person name="Chan K.G."/>
        </authorList>
    </citation>
    <scope>NUCLEOTIDE SEQUENCE</scope>
    <source>
        <strain evidence="5">32-07</strain>
    </source>
</reference>
<dbReference type="Proteomes" id="UP001049518">
    <property type="component" value="Chromosome"/>
</dbReference>
<dbReference type="InterPro" id="IPR002182">
    <property type="entry name" value="NB-ARC"/>
</dbReference>
<accession>A0ABX8R4K9</accession>
<sequence>MPGSEEPPPPPPPSAAGRRAIGAGRISGIASTGDNAKITQTVLPPDSLGPAARVQAPPGLVNVPAQHLFVGRRDELDELEAALLAPGGVVVAAVHGLGGIGKSTLAARYAAGRGGRWNPVWWITADAPQAVQAGLAALATALQPALGTVLALEEMAGWALEWLGCHSGWLLVLDNVTDPADIAAVMDRAAGGRVLVTSRLGQGWHRFGAQVVRLEVLTEDQAVDLLTRIATGVDTGVRAGLEGARELVGELGCLPLAVEQAAAFLHQNQMSARAYLDLLATSPARVYDQAAAGGQSGRTIARIWQITLGALARDAPLAGPILRILAWYAPQDVPRTLLEAIPAATAPPAAPRQRPVWRPGWRGRGLRWPRRRSRRLPAVPLADPADLQRALGALAAFNMITLDGETITVHRLVQALARTPDPADPHRQAADIDHARATATALLDQARPADALDPAGWPAWRLLLPHIDALAEHAPPGTDTATTSLLLNRTAAFLHNQGSEARAIYYFHRALVGRQRVLGEQHPYTLTSRNNLAGAYESVGDLGRAIPLFEQTLTDTERVLGEQHPYTLTSRNNLAYAYESVGDLGRAIPLFEQTLTDTERVLGEQHPDTLTSRNNLAYAYRAAGDLGRAIPLYEQTLTDRQRVLGEQHPDTLRSRNNLAYAYVSAGDLGRAIPLFEQTLTDTERVLGEQHPDTLTSRNNLAYAYESAGDLGRAIPLYEQTLTDRQRVLGEQHPDTLRSRNNLAGAYESVGDLGRAIALFEQTLTDTERVLGEQHPDTLRSRNNLAYAYESVGDLGRAIPLYEQTLTDRQRVLGEQHPDTLRSRNNLAYAYESVGDLGRAIPLYEQTLTDTERVLGAEHPTTRVVRGNLEAARRENSSQ</sequence>